<dbReference type="Pfam" id="PF01753">
    <property type="entry name" value="zf-MYND"/>
    <property type="match status" value="1"/>
</dbReference>
<dbReference type="InterPro" id="IPR002893">
    <property type="entry name" value="Znf_MYND"/>
</dbReference>
<feature type="region of interest" description="Disordered" evidence="5">
    <location>
        <begin position="48"/>
        <end position="68"/>
    </location>
</feature>
<dbReference type="SUPFAM" id="SSF144232">
    <property type="entry name" value="HIT/MYND zinc finger-like"/>
    <property type="match status" value="1"/>
</dbReference>
<evidence type="ECO:0000256" key="3">
    <source>
        <dbReference type="ARBA" id="ARBA00022833"/>
    </source>
</evidence>
<keyword evidence="8" id="KW-1185">Reference proteome</keyword>
<dbReference type="PROSITE" id="PS01360">
    <property type="entry name" value="ZF_MYND_1"/>
    <property type="match status" value="1"/>
</dbReference>
<dbReference type="PANTHER" id="PTHR10237">
    <property type="entry name" value="DEFORMED EPIDERMAL AUTOREGULATORY FACTOR 1 HOMOLOG SUPPRESSIN"/>
    <property type="match status" value="1"/>
</dbReference>
<dbReference type="PANTHER" id="PTHR10237:SF14">
    <property type="entry name" value="MYND-TYPE DOMAIN-CONTAINING PROTEIN"/>
    <property type="match status" value="1"/>
</dbReference>
<keyword evidence="3" id="KW-0862">Zinc</keyword>
<proteinExistence type="predicted"/>
<gene>
    <name evidence="7" type="ORF">N0V84_000233</name>
</gene>
<dbReference type="GO" id="GO:0008270">
    <property type="term" value="F:zinc ion binding"/>
    <property type="evidence" value="ECO:0007669"/>
    <property type="project" value="UniProtKB-KW"/>
</dbReference>
<evidence type="ECO:0000256" key="1">
    <source>
        <dbReference type="ARBA" id="ARBA00022723"/>
    </source>
</evidence>
<protein>
    <recommendedName>
        <fullName evidence="6">MYND-type domain-containing protein</fullName>
    </recommendedName>
</protein>
<evidence type="ECO:0000259" key="6">
    <source>
        <dbReference type="PROSITE" id="PS50865"/>
    </source>
</evidence>
<evidence type="ECO:0000313" key="7">
    <source>
        <dbReference type="EMBL" id="KAJ4329338.1"/>
    </source>
</evidence>
<reference evidence="7" key="1">
    <citation type="submission" date="2022-10" db="EMBL/GenBank/DDBJ databases">
        <title>Tapping the CABI collections for fungal endophytes: first genome assemblies for Collariella, Neodidymelliopsis, Ascochyta clinopodiicola, Didymella pomorum, Didymosphaeria variabile, Neocosmospora piperis and Neocucurbitaria cava.</title>
        <authorList>
            <person name="Hill R."/>
        </authorList>
    </citation>
    <scope>NUCLEOTIDE SEQUENCE</scope>
    <source>
        <strain evidence="7">IMI 366586</strain>
    </source>
</reference>
<dbReference type="Gene3D" id="6.10.140.2220">
    <property type="match status" value="1"/>
</dbReference>
<dbReference type="EMBL" id="JAPEUR010000002">
    <property type="protein sequence ID" value="KAJ4329338.1"/>
    <property type="molecule type" value="Genomic_DNA"/>
</dbReference>
<evidence type="ECO:0000256" key="2">
    <source>
        <dbReference type="ARBA" id="ARBA00022771"/>
    </source>
</evidence>
<evidence type="ECO:0000313" key="8">
    <source>
        <dbReference type="Proteomes" id="UP001140502"/>
    </source>
</evidence>
<dbReference type="Proteomes" id="UP001140502">
    <property type="component" value="Unassembled WGS sequence"/>
</dbReference>
<keyword evidence="2 4" id="KW-0863">Zinc-finger</keyword>
<name>A0A9W8WNX5_9HYPO</name>
<evidence type="ECO:0000256" key="4">
    <source>
        <dbReference type="PROSITE-ProRule" id="PRU00134"/>
    </source>
</evidence>
<feature type="domain" description="MYND-type" evidence="6">
    <location>
        <begin position="4"/>
        <end position="44"/>
    </location>
</feature>
<dbReference type="AlphaFoldDB" id="A0A9W8WNX5"/>
<accession>A0A9W8WNX5</accession>
<dbReference type="PROSITE" id="PS50865">
    <property type="entry name" value="ZF_MYND_2"/>
    <property type="match status" value="1"/>
</dbReference>
<dbReference type="GO" id="GO:0000981">
    <property type="term" value="F:DNA-binding transcription factor activity, RNA polymerase II-specific"/>
    <property type="evidence" value="ECO:0007669"/>
    <property type="project" value="TreeGrafter"/>
</dbReference>
<dbReference type="GO" id="GO:0005634">
    <property type="term" value="C:nucleus"/>
    <property type="evidence" value="ECO:0007669"/>
    <property type="project" value="TreeGrafter"/>
</dbReference>
<organism evidence="7 8">
    <name type="scientific">Fusarium piperis</name>
    <dbReference type="NCBI Taxonomy" id="1435070"/>
    <lineage>
        <taxon>Eukaryota</taxon>
        <taxon>Fungi</taxon>
        <taxon>Dikarya</taxon>
        <taxon>Ascomycota</taxon>
        <taxon>Pezizomycotina</taxon>
        <taxon>Sordariomycetes</taxon>
        <taxon>Hypocreomycetidae</taxon>
        <taxon>Hypocreales</taxon>
        <taxon>Nectriaceae</taxon>
        <taxon>Fusarium</taxon>
        <taxon>Fusarium solani species complex</taxon>
    </lineage>
</organism>
<dbReference type="OrthoDB" id="432970at2759"/>
<dbReference type="InterPro" id="IPR024119">
    <property type="entry name" value="TF_DEAF-1"/>
</dbReference>
<evidence type="ECO:0000256" key="5">
    <source>
        <dbReference type="SAM" id="MobiDB-lite"/>
    </source>
</evidence>
<keyword evidence="1" id="KW-0479">Metal-binding</keyword>
<sequence>MASCNKCKKSGDEVPLKHCAKCKQTHYCSRDCQKADWKTHKKVCGKQNAPASGNDGLPPLKGLDQPIPDPFTRLDNGTYLHNRPEKDVYRLLLDTYRLRIEDMYKLEGEVDGDSVYAGHEDSLQGFRRFMRKITRSKKALLPSWWTPDKQRECEVFGMDEDQWQNLRCGVEKADIIEHYGDHQFPMQLRMLGESIYGNAPGGSDGTAMRKMLATFETGDITSAGGVASLLSMGR</sequence>
<comment type="caution">
    <text evidence="7">The sequence shown here is derived from an EMBL/GenBank/DDBJ whole genome shotgun (WGS) entry which is preliminary data.</text>
</comment>